<name>A0A164LPI3_9CRUS</name>
<sequence length="308" mass="34278">MRIDLILATTLCFAVVFGSAGAVNQHWSARSVRTAIQVGIHRALEQQVHLPGTIRSEIEDVIVDRLADHLLKQITQINEITRESYTIAKDFIDSAVKSSSRRTRWPNEQTIHYLEAEVAAAEQKISALHPSTGLMMSIDSNARMSALNLEQIIADVISELMKDEAFVHIIEWLSTLPSVLHGIADEFLANKTFQEIFAMLGSRSEAVQGMLVQGVVVQDLPAVNPVTGNTAGKHSGSESVLGLVGAGLREAQFILKVVAKTYHLIVEEQVKKLDKQMVDYRQQMPFIPEEVMMYIQTSAMHMVRFKSE</sequence>
<keyword evidence="3" id="KW-1185">Reference proteome</keyword>
<dbReference type="Proteomes" id="UP000076858">
    <property type="component" value="Unassembled WGS sequence"/>
</dbReference>
<dbReference type="EMBL" id="LRGB01003123">
    <property type="protein sequence ID" value="KZS04316.1"/>
    <property type="molecule type" value="Genomic_DNA"/>
</dbReference>
<proteinExistence type="predicted"/>
<keyword evidence="1" id="KW-0732">Signal</keyword>
<accession>A0A164LPI3</accession>
<comment type="caution">
    <text evidence="2">The sequence shown here is derived from an EMBL/GenBank/DDBJ whole genome shotgun (WGS) entry which is preliminary data.</text>
</comment>
<dbReference type="AlphaFoldDB" id="A0A164LPI3"/>
<gene>
    <name evidence="2" type="ORF">APZ42_032553</name>
</gene>
<feature type="chain" id="PRO_5007851519" evidence="1">
    <location>
        <begin position="23"/>
        <end position="308"/>
    </location>
</feature>
<evidence type="ECO:0000256" key="1">
    <source>
        <dbReference type="SAM" id="SignalP"/>
    </source>
</evidence>
<reference evidence="2 3" key="1">
    <citation type="submission" date="2016-03" db="EMBL/GenBank/DDBJ databases">
        <title>EvidentialGene: Evidence-directed Construction of Genes on Genomes.</title>
        <authorList>
            <person name="Gilbert D.G."/>
            <person name="Choi J.-H."/>
            <person name="Mockaitis K."/>
            <person name="Colbourne J."/>
            <person name="Pfrender M."/>
        </authorList>
    </citation>
    <scope>NUCLEOTIDE SEQUENCE [LARGE SCALE GENOMIC DNA]</scope>
    <source>
        <strain evidence="2 3">Xinb3</strain>
        <tissue evidence="2">Complete organism</tissue>
    </source>
</reference>
<evidence type="ECO:0000313" key="2">
    <source>
        <dbReference type="EMBL" id="KZS04316.1"/>
    </source>
</evidence>
<organism evidence="2 3">
    <name type="scientific">Daphnia magna</name>
    <dbReference type="NCBI Taxonomy" id="35525"/>
    <lineage>
        <taxon>Eukaryota</taxon>
        <taxon>Metazoa</taxon>
        <taxon>Ecdysozoa</taxon>
        <taxon>Arthropoda</taxon>
        <taxon>Crustacea</taxon>
        <taxon>Branchiopoda</taxon>
        <taxon>Diplostraca</taxon>
        <taxon>Cladocera</taxon>
        <taxon>Anomopoda</taxon>
        <taxon>Daphniidae</taxon>
        <taxon>Daphnia</taxon>
    </lineage>
</organism>
<feature type="signal peptide" evidence="1">
    <location>
        <begin position="1"/>
        <end position="22"/>
    </location>
</feature>
<protein>
    <submittedName>
        <fullName evidence="2">Uncharacterized protein</fullName>
    </submittedName>
</protein>
<dbReference type="OrthoDB" id="6341695at2759"/>
<evidence type="ECO:0000313" key="3">
    <source>
        <dbReference type="Proteomes" id="UP000076858"/>
    </source>
</evidence>